<evidence type="ECO:0000313" key="1">
    <source>
        <dbReference type="EMBL" id="SNR32720.1"/>
    </source>
</evidence>
<dbReference type="Proteomes" id="UP000198403">
    <property type="component" value="Unassembled WGS sequence"/>
</dbReference>
<sequence length="119" mass="12818">MTAPTAAYAQAHLHATATEAAAQQRITPKAGQLRGRVLQLVATAGETGLTALEVYQQYAWLFGEPTGGLYSLAPRLSELERRGGWVRKSGDVRDRRAAYVATDAGRAWVARNPLDVPDA</sequence>
<proteinExistence type="predicted"/>
<gene>
    <name evidence="1" type="ORF">SAMN06272737_10345</name>
</gene>
<evidence type="ECO:0008006" key="3">
    <source>
        <dbReference type="Google" id="ProtNLM"/>
    </source>
</evidence>
<name>A0A238VE89_9ACTN</name>
<organism evidence="1 2">
    <name type="scientific">Blastococcus mobilis</name>
    <dbReference type="NCBI Taxonomy" id="1938746"/>
    <lineage>
        <taxon>Bacteria</taxon>
        <taxon>Bacillati</taxon>
        <taxon>Actinomycetota</taxon>
        <taxon>Actinomycetes</taxon>
        <taxon>Geodermatophilales</taxon>
        <taxon>Geodermatophilaceae</taxon>
        <taxon>Blastococcus</taxon>
    </lineage>
</organism>
<keyword evidence="2" id="KW-1185">Reference proteome</keyword>
<protein>
    <recommendedName>
        <fullName evidence="3">PadR family transcriptional regulator</fullName>
    </recommendedName>
</protein>
<dbReference type="AlphaFoldDB" id="A0A238VE89"/>
<dbReference type="RefSeq" id="WP_089335198.1">
    <property type="nucleotide sequence ID" value="NZ_FZNO01000003.1"/>
</dbReference>
<dbReference type="EMBL" id="FZNO01000003">
    <property type="protein sequence ID" value="SNR32720.1"/>
    <property type="molecule type" value="Genomic_DNA"/>
</dbReference>
<accession>A0A238VE89</accession>
<evidence type="ECO:0000313" key="2">
    <source>
        <dbReference type="Proteomes" id="UP000198403"/>
    </source>
</evidence>
<reference evidence="1 2" key="1">
    <citation type="submission" date="2017-06" db="EMBL/GenBank/DDBJ databases">
        <authorList>
            <person name="Kim H.J."/>
            <person name="Triplett B.A."/>
        </authorList>
    </citation>
    <scope>NUCLEOTIDE SEQUENCE [LARGE SCALE GENOMIC DNA]</scope>
    <source>
        <strain evidence="1 2">DSM 44272</strain>
    </source>
</reference>